<dbReference type="RefSeq" id="WP_008952001.1">
    <property type="nucleotide sequence ID" value="NZ_AHTH01000065.1"/>
</dbReference>
<dbReference type="STRING" id="1129374.AJE_17675"/>
<dbReference type="InterPro" id="IPR037401">
    <property type="entry name" value="SnoaL-like"/>
</dbReference>
<dbReference type="AlphaFoldDB" id="H3ZJG7"/>
<gene>
    <name evidence="2" type="ORF">AJE_17675</name>
</gene>
<proteinExistence type="predicted"/>
<dbReference type="eggNOG" id="COG3631">
    <property type="taxonomic scope" value="Bacteria"/>
</dbReference>
<evidence type="ECO:0000313" key="2">
    <source>
        <dbReference type="EMBL" id="EHR39268.1"/>
    </source>
</evidence>
<reference evidence="2 3" key="1">
    <citation type="journal article" date="2012" name="J. Bacteriol.">
        <title>Genome Sequence of Extracellular-Protease-Producing Alishewanella jeotgali Isolated from Traditional Korean Fermented Seafood.</title>
        <authorList>
            <person name="Jung J."/>
            <person name="Chun J."/>
            <person name="Park W."/>
        </authorList>
    </citation>
    <scope>NUCLEOTIDE SEQUENCE [LARGE SCALE GENOMIC DNA]</scope>
    <source>
        <strain evidence="2 3">KCTC 22429</strain>
    </source>
</reference>
<dbReference type="InterPro" id="IPR032710">
    <property type="entry name" value="NTF2-like_dom_sf"/>
</dbReference>
<protein>
    <submittedName>
        <fullName evidence="2">Transcriptional regulator</fullName>
    </submittedName>
</protein>
<accession>H3ZJG7</accession>
<comment type="caution">
    <text evidence="2">The sequence shown here is derived from an EMBL/GenBank/DDBJ whole genome shotgun (WGS) entry which is preliminary data.</text>
</comment>
<dbReference type="PATRIC" id="fig|1129374.4.peg.3493"/>
<organism evidence="2 3">
    <name type="scientific">Alishewanella jeotgali KCTC 22429</name>
    <dbReference type="NCBI Taxonomy" id="1129374"/>
    <lineage>
        <taxon>Bacteria</taxon>
        <taxon>Pseudomonadati</taxon>
        <taxon>Pseudomonadota</taxon>
        <taxon>Gammaproteobacteria</taxon>
        <taxon>Alteromonadales</taxon>
        <taxon>Alteromonadaceae</taxon>
        <taxon>Alishewanella</taxon>
    </lineage>
</organism>
<dbReference type="Proteomes" id="UP000012046">
    <property type="component" value="Unassembled WGS sequence"/>
</dbReference>
<evidence type="ECO:0000259" key="1">
    <source>
        <dbReference type="Pfam" id="PF12680"/>
    </source>
</evidence>
<dbReference type="SUPFAM" id="SSF54427">
    <property type="entry name" value="NTF2-like"/>
    <property type="match status" value="1"/>
</dbReference>
<dbReference type="EMBL" id="AHTH01000065">
    <property type="protein sequence ID" value="EHR39268.1"/>
    <property type="molecule type" value="Genomic_DNA"/>
</dbReference>
<evidence type="ECO:0000313" key="3">
    <source>
        <dbReference type="Proteomes" id="UP000012046"/>
    </source>
</evidence>
<feature type="domain" description="SnoaL-like" evidence="1">
    <location>
        <begin position="11"/>
        <end position="112"/>
    </location>
</feature>
<sequence length="143" mass="16587">MLDPKLQAFLDFYNSLSANGLDAIADYYAEQVQFIDPVHEINSRSALQHYLAHGYQRLNYARFTPVSGLCQGERGFLSWQMRFSHPAFAKGEEILVHGSTELAWQDGRICYHRDYYDLTEMVYQHIPLLGWLTRQVKQKIAAN</sequence>
<keyword evidence="3" id="KW-1185">Reference proteome</keyword>
<dbReference type="Pfam" id="PF12680">
    <property type="entry name" value="SnoaL_2"/>
    <property type="match status" value="1"/>
</dbReference>
<dbReference type="Gene3D" id="3.10.450.50">
    <property type="match status" value="1"/>
</dbReference>
<name>H3ZJG7_9ALTE</name>